<reference evidence="2 3" key="1">
    <citation type="journal article" date="2013" name="Appl. Environ. Microbiol.">
        <title>The genome of the alga-associated marine flavobacterium Formosa agariphila KMM 3901T reveals a broad potential for degradation of algal polysaccharides.</title>
        <authorList>
            <person name="Mann A.J."/>
            <person name="Hahnke R.L."/>
            <person name="Huang S."/>
            <person name="Werner J."/>
            <person name="Xing P."/>
            <person name="Barbeyron T."/>
            <person name="Huettel B."/>
            <person name="Stueber K."/>
            <person name="Reinhardt R."/>
            <person name="Harder J."/>
            <person name="Gloeckner F.O."/>
            <person name="Amann R.I."/>
            <person name="Teeling H."/>
        </authorList>
    </citation>
    <scope>NUCLEOTIDE SEQUENCE [LARGE SCALE GENOMIC DNA]</scope>
    <source>
        <strain evidence="3">DSM 15362 / KCTC 12365 / LMG 23005 / KMM 3901</strain>
    </source>
</reference>
<dbReference type="HOGENOM" id="CLU_072059_3_0_10"/>
<organism evidence="2 3">
    <name type="scientific">Formosa agariphila (strain DSM 15362 / KCTC 12365 / LMG 23005 / KMM 3901 / M-2Alg 35-1)</name>
    <dbReference type="NCBI Taxonomy" id="1347342"/>
    <lineage>
        <taxon>Bacteria</taxon>
        <taxon>Pseudomonadati</taxon>
        <taxon>Bacteroidota</taxon>
        <taxon>Flavobacteriia</taxon>
        <taxon>Flavobacteriales</taxon>
        <taxon>Flavobacteriaceae</taxon>
        <taxon>Formosa</taxon>
    </lineage>
</organism>
<dbReference type="PATRIC" id="fig|1347342.6.peg.2682"/>
<evidence type="ECO:0000313" key="3">
    <source>
        <dbReference type="Proteomes" id="UP000016160"/>
    </source>
</evidence>
<protein>
    <recommendedName>
        <fullName evidence="4">Neuromedin U</fullName>
    </recommendedName>
</protein>
<gene>
    <name evidence="2" type="ORF">BN863_26660</name>
</gene>
<keyword evidence="1" id="KW-0732">Signal</keyword>
<proteinExistence type="predicted"/>
<sequence length="271" mass="29272">MKKSKILITVFLLSTTFLFAQEKSADTTATSASGSAAQANNPLANMTAVSFQDYYMPKLAEAPDEAFMNTMWVRFAKPIAKGKMLLRASMPFSSLGMPNANGVVNTTSGTGDFNAFLSYNFVSNATTTMGIGPSITAPTASDDLLGTGKWQGGFAFVAFVAKSPVFQFGGLITWQASFAGDSDRADTSLGAIQPFYFWQLGKGTYLRGAPIWVLDFQKDAYSIPIALGIGKVVKLGNTVFNMYVEPQYSMYVKGTQPVFQVLTGINLQFMK</sequence>
<evidence type="ECO:0000313" key="2">
    <source>
        <dbReference type="EMBL" id="CDF80378.1"/>
    </source>
</evidence>
<name>T2KPH0_FORAG</name>
<keyword evidence="3" id="KW-1185">Reference proteome</keyword>
<feature type="chain" id="PRO_5004591144" description="Neuromedin U" evidence="1">
    <location>
        <begin position="21"/>
        <end position="271"/>
    </location>
</feature>
<dbReference type="EMBL" id="HG315671">
    <property type="protein sequence ID" value="CDF80378.1"/>
    <property type="molecule type" value="Genomic_DNA"/>
</dbReference>
<feature type="signal peptide" evidence="1">
    <location>
        <begin position="1"/>
        <end position="20"/>
    </location>
</feature>
<dbReference type="AlphaFoldDB" id="T2KPH0"/>
<evidence type="ECO:0008006" key="4">
    <source>
        <dbReference type="Google" id="ProtNLM"/>
    </source>
</evidence>
<dbReference type="Proteomes" id="UP000016160">
    <property type="component" value="Chromosome"/>
</dbReference>
<accession>T2KPH0</accession>
<dbReference type="STRING" id="1347342.BN863_26660"/>
<dbReference type="eggNOG" id="COG3637">
    <property type="taxonomic scope" value="Bacteria"/>
</dbReference>
<evidence type="ECO:0000256" key="1">
    <source>
        <dbReference type="SAM" id="SignalP"/>
    </source>
</evidence>
<dbReference type="RefSeq" id="WP_038531512.1">
    <property type="nucleotide sequence ID" value="NZ_HG315671.1"/>
</dbReference>